<evidence type="ECO:0000259" key="10">
    <source>
        <dbReference type="PROSITE" id="PS52002"/>
    </source>
</evidence>
<dbReference type="PANTHER" id="PTHR23338">
    <property type="entry name" value="SMALL NUCLEAR RIBONUCLEOPROTEIN SM"/>
    <property type="match status" value="1"/>
</dbReference>
<accession>A0A9P7FSF7</accession>
<dbReference type="CDD" id="cd01721">
    <property type="entry name" value="Sm_D3"/>
    <property type="match status" value="1"/>
</dbReference>
<dbReference type="InterPro" id="IPR010920">
    <property type="entry name" value="LSM_dom_sf"/>
</dbReference>
<comment type="subcellular location">
    <subcellularLocation>
        <location evidence="2">Cytoplasm</location>
        <location evidence="2">Cytosol</location>
    </subcellularLocation>
    <subcellularLocation>
        <location evidence="1 9">Nucleus</location>
    </subcellularLocation>
</comment>
<evidence type="ECO:0000313" key="12">
    <source>
        <dbReference type="Proteomes" id="UP000717328"/>
    </source>
</evidence>
<reference evidence="11" key="1">
    <citation type="submission" date="2021-02" db="EMBL/GenBank/DDBJ databases">
        <authorList>
            <person name="Nieuwenhuis M."/>
            <person name="Van De Peppel L.J.J."/>
        </authorList>
    </citation>
    <scope>NUCLEOTIDE SEQUENCE</scope>
    <source>
        <strain evidence="11">D49</strain>
    </source>
</reference>
<comment type="caution">
    <text evidence="11">The sequence shown here is derived from an EMBL/GenBank/DDBJ whole genome shotgun (WGS) entry which is preliminary data.</text>
</comment>
<dbReference type="Proteomes" id="UP000717328">
    <property type="component" value="Unassembled WGS sequence"/>
</dbReference>
<dbReference type="InterPro" id="IPR034099">
    <property type="entry name" value="SmD3"/>
</dbReference>
<dbReference type="EMBL" id="JABCKI010005806">
    <property type="protein sequence ID" value="KAG5637742.1"/>
    <property type="molecule type" value="Genomic_DNA"/>
</dbReference>
<keyword evidence="12" id="KW-1185">Reference proteome</keyword>
<dbReference type="Pfam" id="PF01423">
    <property type="entry name" value="LSM"/>
    <property type="match status" value="1"/>
</dbReference>
<keyword evidence="6 9" id="KW-0508">mRNA splicing</keyword>
<proteinExistence type="inferred from homology"/>
<evidence type="ECO:0000256" key="6">
    <source>
        <dbReference type="ARBA" id="ARBA00023187"/>
    </source>
</evidence>
<feature type="domain" description="Sm" evidence="10">
    <location>
        <begin position="6"/>
        <end position="78"/>
    </location>
</feature>
<evidence type="ECO:0000256" key="8">
    <source>
        <dbReference type="ARBA" id="ARBA00023274"/>
    </source>
</evidence>
<comment type="similarity">
    <text evidence="3 9">Belongs to the snRNP core protein family.</text>
</comment>
<gene>
    <name evidence="11" type="ORF">H0H81_003380</name>
</gene>
<dbReference type="GO" id="GO:0005685">
    <property type="term" value="C:U1 snRNP"/>
    <property type="evidence" value="ECO:0007669"/>
    <property type="project" value="UniProtKB-ARBA"/>
</dbReference>
<dbReference type="OrthoDB" id="6425924at2759"/>
<dbReference type="PROSITE" id="PS52002">
    <property type="entry name" value="SM"/>
    <property type="match status" value="1"/>
</dbReference>
<evidence type="ECO:0000256" key="5">
    <source>
        <dbReference type="ARBA" id="ARBA00022664"/>
    </source>
</evidence>
<keyword evidence="5 9" id="KW-0507">mRNA processing</keyword>
<dbReference type="GO" id="GO:0000387">
    <property type="term" value="P:spliceosomal snRNP assembly"/>
    <property type="evidence" value="ECO:0007669"/>
    <property type="project" value="UniProtKB-UniRule"/>
</dbReference>
<evidence type="ECO:0000256" key="9">
    <source>
        <dbReference type="RuleBase" id="RU365050"/>
    </source>
</evidence>
<dbReference type="InterPro" id="IPR047575">
    <property type="entry name" value="Sm"/>
</dbReference>
<evidence type="ECO:0000256" key="7">
    <source>
        <dbReference type="ARBA" id="ARBA00023242"/>
    </source>
</evidence>
<dbReference type="GO" id="GO:0005829">
    <property type="term" value="C:cytosol"/>
    <property type="evidence" value="ECO:0007669"/>
    <property type="project" value="UniProtKB-SubCell"/>
</dbReference>
<dbReference type="AlphaFoldDB" id="A0A9P7FSF7"/>
<keyword evidence="4" id="KW-0963">Cytoplasm</keyword>
<keyword evidence="8 9" id="KW-0687">Ribonucleoprotein</keyword>
<evidence type="ECO:0000313" key="11">
    <source>
        <dbReference type="EMBL" id="KAG5637742.1"/>
    </source>
</evidence>
<evidence type="ECO:0000256" key="3">
    <source>
        <dbReference type="ARBA" id="ARBA00008146"/>
    </source>
</evidence>
<dbReference type="GO" id="GO:0003723">
    <property type="term" value="F:RNA binding"/>
    <property type="evidence" value="ECO:0007669"/>
    <property type="project" value="InterPro"/>
</dbReference>
<protein>
    <recommendedName>
        <fullName evidence="9">Small nuclear ribonucleoprotein Sm D3</fullName>
        <shortName evidence="9">Sm-D3</shortName>
    </recommendedName>
    <alternativeName>
        <fullName evidence="9">snRNP core protein D3</fullName>
    </alternativeName>
</protein>
<name>A0A9P7FSF7_9AGAR</name>
<dbReference type="FunFam" id="2.30.30.100:FF:000002">
    <property type="entry name" value="Small nuclear ribonucleoprotein Sm D3"/>
    <property type="match status" value="1"/>
</dbReference>
<dbReference type="Gene3D" id="2.30.30.100">
    <property type="match status" value="1"/>
</dbReference>
<reference evidence="11" key="2">
    <citation type="submission" date="2021-10" db="EMBL/GenBank/DDBJ databases">
        <title>Phylogenomics reveals ancestral predisposition of the termite-cultivated fungus Termitomyces towards a domesticated lifestyle.</title>
        <authorList>
            <person name="Auxier B."/>
            <person name="Grum-Grzhimaylo A."/>
            <person name="Cardenas M.E."/>
            <person name="Lodge J.D."/>
            <person name="Laessoe T."/>
            <person name="Pedersen O."/>
            <person name="Smith M.E."/>
            <person name="Kuyper T.W."/>
            <person name="Franco-Molano E.A."/>
            <person name="Baroni T.J."/>
            <person name="Aanen D.K."/>
        </authorList>
    </citation>
    <scope>NUCLEOTIDE SEQUENCE</scope>
    <source>
        <strain evidence="11">D49</strain>
    </source>
</reference>
<evidence type="ECO:0000256" key="4">
    <source>
        <dbReference type="ARBA" id="ARBA00022490"/>
    </source>
</evidence>
<organism evidence="11 12">
    <name type="scientific">Sphagnurus paluster</name>
    <dbReference type="NCBI Taxonomy" id="117069"/>
    <lineage>
        <taxon>Eukaryota</taxon>
        <taxon>Fungi</taxon>
        <taxon>Dikarya</taxon>
        <taxon>Basidiomycota</taxon>
        <taxon>Agaricomycotina</taxon>
        <taxon>Agaricomycetes</taxon>
        <taxon>Agaricomycetidae</taxon>
        <taxon>Agaricales</taxon>
        <taxon>Tricholomatineae</taxon>
        <taxon>Lyophyllaceae</taxon>
        <taxon>Sphagnurus</taxon>
    </lineage>
</organism>
<dbReference type="GO" id="GO:0005681">
    <property type="term" value="C:spliceosomal complex"/>
    <property type="evidence" value="ECO:0007669"/>
    <property type="project" value="InterPro"/>
</dbReference>
<dbReference type="InterPro" id="IPR001163">
    <property type="entry name" value="Sm_dom_euk/arc"/>
</dbReference>
<keyword evidence="7 9" id="KW-0539">Nucleus</keyword>
<sequence length="183" mass="20208">MAGLGVPVKLLHESLGHVITVELKTGQLYRGKLAEAEDNLNISLKDITVTGRDGRVSQLDQVYIRGSMVRFFIVPDMLQNAPMFKRVGPNAMRGRGIGTARGRATIMRANGGDTLPPLQAFTSTNTAMRLLLPLLWAPFLAATTHALHFYLDANQKRCFIEELPTDTVVEGPQILLPILRLFE</sequence>
<dbReference type="SMART" id="SM00651">
    <property type="entry name" value="Sm"/>
    <property type="match status" value="1"/>
</dbReference>
<dbReference type="SUPFAM" id="SSF50182">
    <property type="entry name" value="Sm-like ribonucleoproteins"/>
    <property type="match status" value="1"/>
</dbReference>
<dbReference type="InterPro" id="IPR027141">
    <property type="entry name" value="LSm4/Sm_D1/D3"/>
</dbReference>
<evidence type="ECO:0000256" key="1">
    <source>
        <dbReference type="ARBA" id="ARBA00004123"/>
    </source>
</evidence>
<evidence type="ECO:0000256" key="2">
    <source>
        <dbReference type="ARBA" id="ARBA00004514"/>
    </source>
</evidence>